<feature type="compositionally biased region" description="Pro residues" evidence="1">
    <location>
        <begin position="17"/>
        <end position="37"/>
    </location>
</feature>
<organism evidence="3 4">
    <name type="scientific">Micromonospora sonneratiae</name>
    <dbReference type="NCBI Taxonomy" id="1184706"/>
    <lineage>
        <taxon>Bacteria</taxon>
        <taxon>Bacillati</taxon>
        <taxon>Actinomycetota</taxon>
        <taxon>Actinomycetes</taxon>
        <taxon>Micromonosporales</taxon>
        <taxon>Micromonosporaceae</taxon>
        <taxon>Micromonospora</taxon>
    </lineage>
</organism>
<feature type="transmembrane region" description="Helical" evidence="2">
    <location>
        <begin position="45"/>
        <end position="65"/>
    </location>
</feature>
<protein>
    <recommendedName>
        <fullName evidence="5">DUF2993 domain-containing protein</fullName>
    </recommendedName>
</protein>
<evidence type="ECO:0008006" key="5">
    <source>
        <dbReference type="Google" id="ProtNLM"/>
    </source>
</evidence>
<evidence type="ECO:0000256" key="1">
    <source>
        <dbReference type="SAM" id="MobiDB-lite"/>
    </source>
</evidence>
<dbReference type="Proteomes" id="UP001597260">
    <property type="component" value="Unassembled WGS sequence"/>
</dbReference>
<keyword evidence="2" id="KW-0812">Transmembrane</keyword>
<dbReference type="EMBL" id="JBHTMP010000046">
    <property type="protein sequence ID" value="MFD1324325.1"/>
    <property type="molecule type" value="Genomic_DNA"/>
</dbReference>
<proteinExistence type="predicted"/>
<dbReference type="RefSeq" id="WP_377574770.1">
    <property type="nucleotide sequence ID" value="NZ_JBHTMP010000046.1"/>
</dbReference>
<evidence type="ECO:0000313" key="3">
    <source>
        <dbReference type="EMBL" id="MFD1324325.1"/>
    </source>
</evidence>
<keyword evidence="2" id="KW-0472">Membrane</keyword>
<keyword evidence="4" id="KW-1185">Reference proteome</keyword>
<sequence length="308" mass="32358">MADVIEHPDSAGQPSPSQSPVPVPPAYSWPQGQPVPPPRRKWRPWLVVAAAGWAVLLLVITYVSARDDVPTVREQHDIAQASPVVERAIAALVAAAGPDVVVELSTPRLEEGCELSLVWEGATLERDVTFRTRETDDRPLLSRIGLALPASYRATVRPATGTFRADAGEFVAIKGGVTDPGVVKLTASTGCRPSSPDFAVDDQPLTALPIDGEPARVLAALGVTDRDPVNRVTVPCSGNGSMHTARSVGRGALSASLDATLRPLAGADAVVLAEQPDRYAYRSGPLSVVVEAVDGEIRVTTTSVDCTG</sequence>
<evidence type="ECO:0000313" key="4">
    <source>
        <dbReference type="Proteomes" id="UP001597260"/>
    </source>
</evidence>
<comment type="caution">
    <text evidence="3">The sequence shown here is derived from an EMBL/GenBank/DDBJ whole genome shotgun (WGS) entry which is preliminary data.</text>
</comment>
<evidence type="ECO:0000256" key="2">
    <source>
        <dbReference type="SAM" id="Phobius"/>
    </source>
</evidence>
<gene>
    <name evidence="3" type="ORF">ACFQ4H_24880</name>
</gene>
<name>A0ABW3YJI4_9ACTN</name>
<accession>A0ABW3YJI4</accession>
<reference evidence="4" key="1">
    <citation type="journal article" date="2019" name="Int. J. Syst. Evol. Microbiol.">
        <title>The Global Catalogue of Microorganisms (GCM) 10K type strain sequencing project: providing services to taxonomists for standard genome sequencing and annotation.</title>
        <authorList>
            <consortium name="The Broad Institute Genomics Platform"/>
            <consortium name="The Broad Institute Genome Sequencing Center for Infectious Disease"/>
            <person name="Wu L."/>
            <person name="Ma J."/>
        </authorList>
    </citation>
    <scope>NUCLEOTIDE SEQUENCE [LARGE SCALE GENOMIC DNA]</scope>
    <source>
        <strain evidence="4">JCM 31037</strain>
    </source>
</reference>
<feature type="region of interest" description="Disordered" evidence="1">
    <location>
        <begin position="1"/>
        <end position="37"/>
    </location>
</feature>
<keyword evidence="2" id="KW-1133">Transmembrane helix</keyword>